<evidence type="ECO:0000313" key="7">
    <source>
        <dbReference type="EMBL" id="MDK2122495.1"/>
    </source>
</evidence>
<dbReference type="Pfam" id="PF04390">
    <property type="entry name" value="LptE"/>
    <property type="match status" value="1"/>
</dbReference>
<evidence type="ECO:0000256" key="2">
    <source>
        <dbReference type="ARBA" id="ARBA00023136"/>
    </source>
</evidence>
<reference evidence="7" key="1">
    <citation type="submission" date="2023-03" db="EMBL/GenBank/DDBJ databases">
        <title>Chitinimonas shenzhenensis gen. nov., sp. nov., a novel member of family Burkholderiaceae isolated from activated sludge collected in Shen Zhen, China.</title>
        <authorList>
            <person name="Wang X."/>
        </authorList>
    </citation>
    <scope>NUCLEOTIDE SEQUENCE</scope>
    <source>
        <strain evidence="7">DQS-5</strain>
    </source>
</reference>
<proteinExistence type="inferred from homology"/>
<keyword evidence="2 6" id="KW-0472">Membrane</keyword>
<name>A0ABT7DQZ0_9NEIS</name>
<dbReference type="InterPro" id="IPR007485">
    <property type="entry name" value="LPS_assembly_LptE"/>
</dbReference>
<dbReference type="EMBL" id="JARRAF010000001">
    <property type="protein sequence ID" value="MDK2122495.1"/>
    <property type="molecule type" value="Genomic_DNA"/>
</dbReference>
<protein>
    <recommendedName>
        <fullName evidence="6">LPS-assembly lipoprotein LptE</fullName>
    </recommendedName>
</protein>
<dbReference type="RefSeq" id="WP_284098783.1">
    <property type="nucleotide sequence ID" value="NZ_JARRAF010000001.1"/>
</dbReference>
<dbReference type="PANTHER" id="PTHR38098:SF1">
    <property type="entry name" value="LPS-ASSEMBLY LIPOPROTEIN LPTE"/>
    <property type="match status" value="1"/>
</dbReference>
<accession>A0ABT7DQZ0</accession>
<keyword evidence="5 6" id="KW-0449">Lipoprotein</keyword>
<dbReference type="Proteomes" id="UP001172778">
    <property type="component" value="Unassembled WGS sequence"/>
</dbReference>
<gene>
    <name evidence="6 7" type="primary">lptE</name>
    <name evidence="7" type="ORF">PZA18_00355</name>
</gene>
<comment type="function">
    <text evidence="6">Together with LptD, is involved in the assembly of lipopolysaccharide (LPS) at the surface of the outer membrane. Required for the proper assembly of LptD. Binds LPS and may serve as the LPS recognition site at the outer membrane.</text>
</comment>
<evidence type="ECO:0000256" key="1">
    <source>
        <dbReference type="ARBA" id="ARBA00022729"/>
    </source>
</evidence>
<dbReference type="PANTHER" id="PTHR38098">
    <property type="entry name" value="LPS-ASSEMBLY LIPOPROTEIN LPTE"/>
    <property type="match status" value="1"/>
</dbReference>
<dbReference type="Gene3D" id="3.30.160.150">
    <property type="entry name" value="Lipoprotein like domain"/>
    <property type="match status" value="1"/>
</dbReference>
<keyword evidence="3 6" id="KW-0564">Palmitate</keyword>
<dbReference type="PROSITE" id="PS51257">
    <property type="entry name" value="PROKAR_LIPOPROTEIN"/>
    <property type="match status" value="1"/>
</dbReference>
<dbReference type="HAMAP" id="MF_01186">
    <property type="entry name" value="LPS_assembly_LptE"/>
    <property type="match status" value="1"/>
</dbReference>
<keyword evidence="4 6" id="KW-0998">Cell outer membrane</keyword>
<keyword evidence="1 6" id="KW-0732">Signal</keyword>
<keyword evidence="8" id="KW-1185">Reference proteome</keyword>
<comment type="subcellular location">
    <subcellularLocation>
        <location evidence="6">Cell outer membrane</location>
        <topology evidence="6">Lipid-anchor</topology>
    </subcellularLocation>
</comment>
<comment type="similarity">
    <text evidence="6">Belongs to the LptE lipoprotein family.</text>
</comment>
<sequence>MRLFVCLLAVLLAGCGFHLRGLNASQPLAFSTLYLNPANPALSDILRQSLMLQPNLKLAPAAQGADAELRIESESIEEQVLTVNRSGRVAEYQLTYRTSFSLRSGERSLIAPSSLIVRRDLSFDETKVLSKEAEKAVLIRDMRNDAAQQILRRLAAVRP</sequence>
<evidence type="ECO:0000256" key="4">
    <source>
        <dbReference type="ARBA" id="ARBA00023237"/>
    </source>
</evidence>
<organism evidence="7 8">
    <name type="scientific">Parachitinimonas caeni</name>
    <dbReference type="NCBI Taxonomy" id="3031301"/>
    <lineage>
        <taxon>Bacteria</taxon>
        <taxon>Pseudomonadati</taxon>
        <taxon>Pseudomonadota</taxon>
        <taxon>Betaproteobacteria</taxon>
        <taxon>Neisseriales</taxon>
        <taxon>Chitinibacteraceae</taxon>
        <taxon>Parachitinimonas</taxon>
    </lineage>
</organism>
<comment type="subunit">
    <text evidence="6">Component of the lipopolysaccharide transport and assembly complex. Interacts with LptD.</text>
</comment>
<evidence type="ECO:0000256" key="5">
    <source>
        <dbReference type="ARBA" id="ARBA00023288"/>
    </source>
</evidence>
<evidence type="ECO:0000313" key="8">
    <source>
        <dbReference type="Proteomes" id="UP001172778"/>
    </source>
</evidence>
<evidence type="ECO:0000256" key="6">
    <source>
        <dbReference type="HAMAP-Rule" id="MF_01186"/>
    </source>
</evidence>
<evidence type="ECO:0000256" key="3">
    <source>
        <dbReference type="ARBA" id="ARBA00023139"/>
    </source>
</evidence>
<comment type="caution">
    <text evidence="7">The sequence shown here is derived from an EMBL/GenBank/DDBJ whole genome shotgun (WGS) entry which is preliminary data.</text>
</comment>